<dbReference type="PANTHER" id="PTHR42737:SF2">
    <property type="entry name" value="GLUTATHIONE REDUCTASE"/>
    <property type="match status" value="1"/>
</dbReference>
<evidence type="ECO:0000256" key="8">
    <source>
        <dbReference type="RuleBase" id="RU003691"/>
    </source>
</evidence>
<sequence>MTRHYDYIAIGAGSGGIASVNRAAMYGLKCALIESKEIGGTCVNVGCVPKKVMWHAAQVAEAIRVYGPDYGYDTTVNRFDWARLVHNRSAYIERIHKSYETGLDKNKVDMVAGFARFVDAHTIEVAGERLSADHILIATGCRPSRPDIPGAEHGIDSDGFFALDEMPKRTAVVGAGYIAVELAGVLNALGSETHLFVRRDMPLRSFDPLLAETLVEVMQAEGPTLHRQAIPQAVEKNADGSLTLKLQDGGSQTVDCLVWAIGREPDTSGLGLAAAGVTLDEHGYVKVDKYQNTNVPGIYAVGDITGQLELTPVAVAAGRRLSERLFNGRLDEHLDYENVPTVVFSHPPIGTVGLTEPEARAKYGDAEVKVYKSSFTAMYTAVTRHRQPARMKLVCVGKEERIVGIHGIGFGMDEMLQGFAVALKMGATKKDFDDTVAIHPTASEEFVTMR</sequence>
<dbReference type="NCBIfam" id="TIGR01421">
    <property type="entry name" value="gluta_reduc_1"/>
    <property type="match status" value="1"/>
</dbReference>
<dbReference type="EMBL" id="JBHSBV010000005">
    <property type="protein sequence ID" value="MFC4202191.1"/>
    <property type="molecule type" value="Genomic_DNA"/>
</dbReference>
<comment type="similarity">
    <text evidence="2 8">Belongs to the class-I pyridine nucleotide-disulfide oxidoreductase family.</text>
</comment>
<comment type="caution">
    <text evidence="11">The sequence shown here is derived from an EMBL/GenBank/DDBJ whole genome shotgun (WGS) entry which is preliminary data.</text>
</comment>
<keyword evidence="6" id="KW-1015">Disulfide bond</keyword>
<dbReference type="GO" id="GO:0004362">
    <property type="term" value="F:glutathione-disulfide reductase (NADPH) activity"/>
    <property type="evidence" value="ECO:0007669"/>
    <property type="project" value="UniProtKB-EC"/>
</dbReference>
<dbReference type="PROSITE" id="PS00076">
    <property type="entry name" value="PYRIDINE_REDOX_1"/>
    <property type="match status" value="1"/>
</dbReference>
<keyword evidence="12" id="KW-1185">Reference proteome</keyword>
<evidence type="ECO:0000256" key="2">
    <source>
        <dbReference type="ARBA" id="ARBA00007532"/>
    </source>
</evidence>
<keyword evidence="5 8" id="KW-0560">Oxidoreductase</keyword>
<accession>A0ABV8P0V2</accession>
<reference evidence="12" key="1">
    <citation type="journal article" date="2019" name="Int. J. Syst. Evol. Microbiol.">
        <title>The Global Catalogue of Microorganisms (GCM) 10K type strain sequencing project: providing services to taxonomists for standard genome sequencing and annotation.</title>
        <authorList>
            <consortium name="The Broad Institute Genomics Platform"/>
            <consortium name="The Broad Institute Genome Sequencing Center for Infectious Disease"/>
            <person name="Wu L."/>
            <person name="Ma J."/>
        </authorList>
    </citation>
    <scope>NUCLEOTIDE SEQUENCE [LARGE SCALE GENOMIC DNA]</scope>
    <source>
        <strain evidence="12">LMG 24813</strain>
    </source>
</reference>
<evidence type="ECO:0000313" key="12">
    <source>
        <dbReference type="Proteomes" id="UP001595848"/>
    </source>
</evidence>
<name>A0ABV8P0V2_9BURK</name>
<evidence type="ECO:0000259" key="10">
    <source>
        <dbReference type="Pfam" id="PF07992"/>
    </source>
</evidence>
<dbReference type="RefSeq" id="WP_217965697.1">
    <property type="nucleotide sequence ID" value="NZ_JAHTBN010000008.1"/>
</dbReference>
<evidence type="ECO:0000256" key="3">
    <source>
        <dbReference type="ARBA" id="ARBA00022630"/>
    </source>
</evidence>
<keyword evidence="3 8" id="KW-0285">Flavoprotein</keyword>
<keyword evidence="4 8" id="KW-0274">FAD</keyword>
<feature type="domain" description="Pyridine nucleotide-disulphide oxidoreductase dimerisation" evidence="9">
    <location>
        <begin position="339"/>
        <end position="449"/>
    </location>
</feature>
<evidence type="ECO:0000313" key="11">
    <source>
        <dbReference type="EMBL" id="MFC4202191.1"/>
    </source>
</evidence>
<evidence type="ECO:0000256" key="7">
    <source>
        <dbReference type="ARBA" id="ARBA00023284"/>
    </source>
</evidence>
<evidence type="ECO:0000256" key="6">
    <source>
        <dbReference type="ARBA" id="ARBA00023157"/>
    </source>
</evidence>
<dbReference type="InterPro" id="IPR001100">
    <property type="entry name" value="Pyr_nuc-diS_OxRdtase"/>
</dbReference>
<dbReference type="InterPro" id="IPR012999">
    <property type="entry name" value="Pyr_OxRdtase_I_AS"/>
</dbReference>
<dbReference type="InterPro" id="IPR004099">
    <property type="entry name" value="Pyr_nucl-diS_OxRdtase_dimer"/>
</dbReference>
<dbReference type="InterPro" id="IPR006322">
    <property type="entry name" value="Glutathione_Rdtase_euk/bac"/>
</dbReference>
<dbReference type="NCBIfam" id="NF004776">
    <property type="entry name" value="PRK06116.1"/>
    <property type="match status" value="1"/>
</dbReference>
<feature type="domain" description="FAD/NAD(P)-binding" evidence="10">
    <location>
        <begin position="5"/>
        <end position="318"/>
    </location>
</feature>
<dbReference type="PANTHER" id="PTHR42737">
    <property type="entry name" value="GLUTATHIONE REDUCTASE"/>
    <property type="match status" value="1"/>
</dbReference>
<dbReference type="Pfam" id="PF07992">
    <property type="entry name" value="Pyr_redox_2"/>
    <property type="match status" value="1"/>
</dbReference>
<dbReference type="EC" id="1.8.1.7" evidence="11"/>
<comment type="cofactor">
    <cofactor evidence="1">
        <name>FAD</name>
        <dbReference type="ChEBI" id="CHEBI:57692"/>
    </cofactor>
</comment>
<dbReference type="InterPro" id="IPR023753">
    <property type="entry name" value="FAD/NAD-binding_dom"/>
</dbReference>
<evidence type="ECO:0000256" key="5">
    <source>
        <dbReference type="ARBA" id="ARBA00023002"/>
    </source>
</evidence>
<evidence type="ECO:0000256" key="1">
    <source>
        <dbReference type="ARBA" id="ARBA00001974"/>
    </source>
</evidence>
<gene>
    <name evidence="11" type="primary">gorA</name>
    <name evidence="11" type="ORF">ACFOY1_14625</name>
</gene>
<dbReference type="Proteomes" id="UP001595848">
    <property type="component" value="Unassembled WGS sequence"/>
</dbReference>
<dbReference type="PIRSF" id="PIRSF000350">
    <property type="entry name" value="Mercury_reductase_MerA"/>
    <property type="match status" value="1"/>
</dbReference>
<organism evidence="11 12">
    <name type="scientific">Candidimonas humi</name>
    <dbReference type="NCBI Taxonomy" id="683355"/>
    <lineage>
        <taxon>Bacteria</taxon>
        <taxon>Pseudomonadati</taxon>
        <taxon>Pseudomonadota</taxon>
        <taxon>Betaproteobacteria</taxon>
        <taxon>Burkholderiales</taxon>
        <taxon>Alcaligenaceae</taxon>
        <taxon>Candidimonas</taxon>
    </lineage>
</organism>
<dbReference type="InterPro" id="IPR046952">
    <property type="entry name" value="GSHR/TRXR-like"/>
</dbReference>
<protein>
    <submittedName>
        <fullName evidence="11">Glutathione-disulfide reductase</fullName>
        <ecNumber evidence="11">1.8.1.7</ecNumber>
    </submittedName>
</protein>
<evidence type="ECO:0000256" key="4">
    <source>
        <dbReference type="ARBA" id="ARBA00022827"/>
    </source>
</evidence>
<keyword evidence="7 8" id="KW-0676">Redox-active center</keyword>
<dbReference type="Pfam" id="PF02852">
    <property type="entry name" value="Pyr_redox_dim"/>
    <property type="match status" value="1"/>
</dbReference>
<proteinExistence type="inferred from homology"/>
<evidence type="ECO:0000259" key="9">
    <source>
        <dbReference type="Pfam" id="PF02852"/>
    </source>
</evidence>